<comment type="similarity">
    <text evidence="1 2">Belongs to the Dps family.</text>
</comment>
<feature type="domain" description="Ferritin/DPS" evidence="3">
    <location>
        <begin position="21"/>
        <end position="162"/>
    </location>
</feature>
<accession>A0ABW4J6C2</accession>
<evidence type="ECO:0000259" key="3">
    <source>
        <dbReference type="Pfam" id="PF00210"/>
    </source>
</evidence>
<comment type="caution">
    <text evidence="4">The sequence shown here is derived from an EMBL/GenBank/DDBJ whole genome shotgun (WGS) entry which is preliminary data.</text>
</comment>
<dbReference type="PANTHER" id="PTHR42932:SF1">
    <property type="entry name" value="GENERAL STRESS PROTEIN 20U"/>
    <property type="match status" value="1"/>
</dbReference>
<name>A0ABW4J6C2_9LACO</name>
<reference evidence="5" key="1">
    <citation type="journal article" date="2019" name="Int. J. Syst. Evol. Microbiol.">
        <title>The Global Catalogue of Microorganisms (GCM) 10K type strain sequencing project: providing services to taxonomists for standard genome sequencing and annotation.</title>
        <authorList>
            <consortium name="The Broad Institute Genomics Platform"/>
            <consortium name="The Broad Institute Genome Sequencing Center for Infectious Disease"/>
            <person name="Wu L."/>
            <person name="Ma J."/>
        </authorList>
    </citation>
    <scope>NUCLEOTIDE SEQUENCE [LARGE SCALE GENOMIC DNA]</scope>
    <source>
        <strain evidence="5">CCM 8896</strain>
    </source>
</reference>
<dbReference type="Proteomes" id="UP001597267">
    <property type="component" value="Unassembled WGS sequence"/>
</dbReference>
<evidence type="ECO:0000313" key="5">
    <source>
        <dbReference type="Proteomes" id="UP001597267"/>
    </source>
</evidence>
<dbReference type="InterPro" id="IPR009078">
    <property type="entry name" value="Ferritin-like_SF"/>
</dbReference>
<dbReference type="PRINTS" id="PR01346">
    <property type="entry name" value="HELNAPAPROT"/>
</dbReference>
<dbReference type="Pfam" id="PF00210">
    <property type="entry name" value="Ferritin"/>
    <property type="match status" value="1"/>
</dbReference>
<keyword evidence="5" id="KW-1185">Reference proteome</keyword>
<dbReference type="SUPFAM" id="SSF47240">
    <property type="entry name" value="Ferritin-like"/>
    <property type="match status" value="1"/>
</dbReference>
<evidence type="ECO:0000256" key="2">
    <source>
        <dbReference type="RuleBase" id="RU003875"/>
    </source>
</evidence>
<dbReference type="Gene3D" id="1.20.1260.10">
    <property type="match status" value="1"/>
</dbReference>
<dbReference type="PIRSF" id="PIRSF005900">
    <property type="entry name" value="Dps"/>
    <property type="match status" value="1"/>
</dbReference>
<proteinExistence type="inferred from homology"/>
<protein>
    <submittedName>
        <fullName evidence="4">Dps family protein</fullName>
    </submittedName>
</protein>
<sequence>MINKLNVEGQNKYDYPETRQILNQLVADISQLSVNIHQTHWYMRGKEFFRLHPLMDEYMDQLGVHLDEIAERLIEIGGAPYSTTQEFMDHTGLPEEPGEFGKYSMEDYVARLVNQFEYLRDVYQKAMEISDAEKDWPTQDMLNGFKGEIDKNIWTLNAFLGKGPFGD</sequence>
<dbReference type="PROSITE" id="PS00819">
    <property type="entry name" value="DPS_2"/>
    <property type="match status" value="1"/>
</dbReference>
<organism evidence="4 5">
    <name type="scientific">Agrilactobacillus yilanensis</name>
    <dbReference type="NCBI Taxonomy" id="2485997"/>
    <lineage>
        <taxon>Bacteria</taxon>
        <taxon>Bacillati</taxon>
        <taxon>Bacillota</taxon>
        <taxon>Bacilli</taxon>
        <taxon>Lactobacillales</taxon>
        <taxon>Lactobacillaceae</taxon>
        <taxon>Agrilactobacillus</taxon>
    </lineage>
</organism>
<dbReference type="InterPro" id="IPR008331">
    <property type="entry name" value="Ferritin_DPS_dom"/>
</dbReference>
<dbReference type="RefSeq" id="WP_125714607.1">
    <property type="nucleotide sequence ID" value="NZ_JBHTOP010000001.1"/>
</dbReference>
<dbReference type="PANTHER" id="PTHR42932">
    <property type="entry name" value="GENERAL STRESS PROTEIN 20U"/>
    <property type="match status" value="1"/>
</dbReference>
<dbReference type="InterPro" id="IPR023188">
    <property type="entry name" value="DPS_DNA-bd_CS"/>
</dbReference>
<gene>
    <name evidence="4" type="ORF">ACFQ5M_00260</name>
</gene>
<evidence type="ECO:0000256" key="1">
    <source>
        <dbReference type="ARBA" id="ARBA00009497"/>
    </source>
</evidence>
<dbReference type="InterPro" id="IPR012347">
    <property type="entry name" value="Ferritin-like"/>
</dbReference>
<evidence type="ECO:0000313" key="4">
    <source>
        <dbReference type="EMBL" id="MFD1670522.1"/>
    </source>
</evidence>
<dbReference type="PROSITE" id="PS00818">
    <property type="entry name" value="DPS_1"/>
    <property type="match status" value="1"/>
</dbReference>
<dbReference type="InterPro" id="IPR002177">
    <property type="entry name" value="DPS_DNA-bd"/>
</dbReference>
<dbReference type="EMBL" id="JBHTOP010000001">
    <property type="protein sequence ID" value="MFD1670522.1"/>
    <property type="molecule type" value="Genomic_DNA"/>
</dbReference>
<dbReference type="CDD" id="cd01043">
    <property type="entry name" value="DPS"/>
    <property type="match status" value="1"/>
</dbReference>